<dbReference type="PROSITE" id="PS00086">
    <property type="entry name" value="CYTOCHROME_P450"/>
    <property type="match status" value="1"/>
</dbReference>
<dbReference type="GO" id="GO:0020037">
    <property type="term" value="F:heme binding"/>
    <property type="evidence" value="ECO:0007669"/>
    <property type="project" value="InterPro"/>
</dbReference>
<dbReference type="InterPro" id="IPR029021">
    <property type="entry name" value="Prot-tyrosine_phosphatase-like"/>
</dbReference>
<evidence type="ECO:0000256" key="22">
    <source>
        <dbReference type="PIRSR" id="PIRSR602401-1"/>
    </source>
</evidence>
<feature type="compositionally biased region" description="Polar residues" evidence="23">
    <location>
        <begin position="1939"/>
        <end position="1953"/>
    </location>
</feature>
<evidence type="ECO:0000259" key="26">
    <source>
        <dbReference type="PROSITE" id="PS50056"/>
    </source>
</evidence>
<evidence type="ECO:0000256" key="3">
    <source>
        <dbReference type="ARBA" id="ARBA00004496"/>
    </source>
</evidence>
<evidence type="ECO:0000256" key="2">
    <source>
        <dbReference type="ARBA" id="ARBA00004123"/>
    </source>
</evidence>
<feature type="region of interest" description="Disordered" evidence="23">
    <location>
        <begin position="1878"/>
        <end position="1993"/>
    </location>
</feature>
<organism evidence="28 29">
    <name type="scientific">Dentipellis fragilis</name>
    <dbReference type="NCBI Taxonomy" id="205917"/>
    <lineage>
        <taxon>Eukaryota</taxon>
        <taxon>Fungi</taxon>
        <taxon>Dikarya</taxon>
        <taxon>Basidiomycota</taxon>
        <taxon>Agaricomycotina</taxon>
        <taxon>Agaricomycetes</taxon>
        <taxon>Russulales</taxon>
        <taxon>Hericiaceae</taxon>
        <taxon>Dentipellis</taxon>
    </lineage>
</organism>
<dbReference type="FunFam" id="3.90.190.10:FF:000038">
    <property type="entry name" value="Tyrosine-protein phosphatase CDC14"/>
    <property type="match status" value="1"/>
</dbReference>
<dbReference type="SUPFAM" id="SSF51197">
    <property type="entry name" value="Clavaminate synthase-like"/>
    <property type="match status" value="1"/>
</dbReference>
<dbReference type="GO" id="GO:0004497">
    <property type="term" value="F:monooxygenase activity"/>
    <property type="evidence" value="ECO:0007669"/>
    <property type="project" value="UniProtKB-KW"/>
</dbReference>
<evidence type="ECO:0000256" key="10">
    <source>
        <dbReference type="ARBA" id="ARBA00022617"/>
    </source>
</evidence>
<evidence type="ECO:0000256" key="19">
    <source>
        <dbReference type="ARBA" id="ARBA00023254"/>
    </source>
</evidence>
<reference evidence="28 29" key="1">
    <citation type="submission" date="2019-02" db="EMBL/GenBank/DDBJ databases">
        <title>Genome sequencing of the rare red list fungi Dentipellis fragilis.</title>
        <authorList>
            <person name="Buettner E."/>
            <person name="Kellner H."/>
        </authorList>
    </citation>
    <scope>NUCLEOTIDE SEQUENCE [LARGE SCALE GENOMIC DNA]</scope>
    <source>
        <strain evidence="28 29">DSM 105465</strain>
    </source>
</reference>
<comment type="cofactor">
    <cofactor evidence="1 22">
        <name>heme</name>
        <dbReference type="ChEBI" id="CHEBI:30413"/>
    </cofactor>
</comment>
<feature type="compositionally biased region" description="Polar residues" evidence="23">
    <location>
        <begin position="1964"/>
        <end position="1973"/>
    </location>
</feature>
<dbReference type="InterPro" id="IPR003595">
    <property type="entry name" value="Tyr_Pase_cat"/>
</dbReference>
<dbReference type="SUPFAM" id="SSF48264">
    <property type="entry name" value="Cytochrome P450"/>
    <property type="match status" value="1"/>
</dbReference>
<dbReference type="InterPro" id="IPR020422">
    <property type="entry name" value="TYR_PHOSPHATASE_DUAL_dom"/>
</dbReference>
<dbReference type="CDD" id="cd14499">
    <property type="entry name" value="CDC14_C"/>
    <property type="match status" value="1"/>
</dbReference>
<dbReference type="InterPro" id="IPR000387">
    <property type="entry name" value="Tyr_Pase_dom"/>
</dbReference>
<keyword evidence="19" id="KW-0469">Meiosis</keyword>
<keyword evidence="18" id="KW-0539">Nucleus</keyword>
<dbReference type="EMBL" id="SEOQ01000290">
    <property type="protein sequence ID" value="TFY65968.1"/>
    <property type="molecule type" value="Genomic_DNA"/>
</dbReference>
<keyword evidence="17" id="KW-0503">Monooxygenase</keyword>
<dbReference type="InterPro" id="IPR017972">
    <property type="entry name" value="Cyt_P450_CS"/>
</dbReference>
<evidence type="ECO:0000256" key="7">
    <source>
        <dbReference type="ARBA" id="ARBA00013064"/>
    </source>
</evidence>
<evidence type="ECO:0000256" key="11">
    <source>
        <dbReference type="ARBA" id="ARBA00022618"/>
    </source>
</evidence>
<dbReference type="Gene3D" id="1.10.630.10">
    <property type="entry name" value="Cytochrome P450"/>
    <property type="match status" value="1"/>
</dbReference>
<evidence type="ECO:0000256" key="6">
    <source>
        <dbReference type="ARBA" id="ARBA00010617"/>
    </source>
</evidence>
<dbReference type="Pfam" id="PF03171">
    <property type="entry name" value="2OG-FeII_Oxy"/>
    <property type="match status" value="1"/>
</dbReference>
<gene>
    <name evidence="28" type="ORF">EVG20_g5116</name>
</gene>
<comment type="similarity">
    <text evidence="21">Belongs to the TTI2 family.</text>
</comment>
<comment type="pathway">
    <text evidence="4">Secondary metabolite biosynthesis.</text>
</comment>
<sequence>MVSVIELCFVLFVLFLVQRLFFTRRTPGPLPPGPKGLPLIGNALDVPTKEEWKTYASWGKRWGDFVYLNVFGTPLLVVNSLKAAKELLEKKGSIYSDRMVLAMGGEIVGWDDALGMSQYGEQAHRYRRLLHQVMGTRANVEQWYPLVVTETTRMLQNILKEPTDTLEHIRAAIGSTILMVTYGYEIKGKDDKFLKIVSQAMDDFSRVAVPGYFLVDFIPALKYVPEWVPGASWQKVGRRMARDYQKFASMGYDFAKQQLKLGTAVPSFTSVHLSSEEPLTAQRDHDIKLTAVALYGGGSDTTVAALNTFVLAMMMYPEKQKLAQAEIDSVIGNSRLPDFNDKQSLPYVTALCNEVLRWSPVAPLNLPHATRAEDFYNGYYIPARTGVIANLWAMLHDPEQYKDPMSFKPERFIPTEGSAPELDPHEIAFGFGRRICPGILLADASLYLSAATILATFDISKAVENGVEVEPQVEWSSGISYPTPLKYSIKPRNEQAASLIAQSDSSRSGKLVCGRLNRTPLTVVHHLVFAIPRLWAFQVSKRYREYDDDTFVRRSAESPPFIFSMSNVKQFGGGSIPIVDFGPFLDGTKKQEVADAILDSFKSIGFVYLINHGLPRDEIDTMFSWSKRFFAQPLEIKQLAPHPPSGTDHTGYSAPGREKVSQHIYDKDDLAKNRAKAPDVKESFEVWSETNPHTSNIWLPDGVLPGFKEACLHFFWVYDKVKIAVLKALSLGLHLEEDFFGAYHQSPDNQLRLLHYPSVPVAAIEREEVTRIGAHSDFGSITLLVQDDVGGLEVEDPQVPGRFLAVPVVEGALIVNAGDFLMRWSNDIIRSTIHRVRAPPNLKSADGMTPDRYSIPYFCSADYDRIIECLPGTYSEDRPKKYEPITMKVRKVKPELGQADNCASRNFFRSPLSRAGPLLQHHPLLLRGERAQTTMAIVSESSEEEEPPAITTLLKDLKIPADYARFEALGDASLFDKLDQWKAHALTSLRALRNQLSKRDALFEDERADVVFAIAPFRGEGEWTSEEMGTLAEIILTSTGSPDVPFLKKVLMQYVKPVFQASPHPLLNVETGRKLPRAAGGPMATQDVYEEQAWKAHPGIGNVLMWCVQHIESDAYEHLWYLIVPPVMTLLDDYEAKYKLEGILSVRALLVKAPPDLLRRTGVSELLLSSIQRALTFLHSPSTPTLIRAAVPTAIDLVLLTTQKGSEQQFNQLCAILGDGIIGSVWMYGSQDADAIEASVDCIPELVKALRIGTTRYLKALIPQLTHPLHPNPDRPPRPSLQISSLQALLCLIKECSPRIHAWKGTILEGLAKCWVTLVDAAKADPESVALKESLRDTVIQLALAAPSVLDDYATLIARDEDTFGPLLGDLPPPKIEGSRAGGRVRASQQRVSTAYALRSLSSPLICSVVAAHRVLDTARDGLPLRATVPLWGQVWSSSVLPWLYFTTFAHPPPRQETLNEVESPVSRPRVRGAPRSGPSVSPEDDAKYYYFTIDEQLVYMSFFQDWGPLNIAMVYKACIYIHSLLADEELSQYRLVLYTSDDPKRKANAALLMALYALIVLQHAPWEAFQPIAELEFMPFRDAGRGRSDFNLSIQDCLWGIFKAMQNNLLDLNDFDVNEYEYYEKVENGDWNWVTPHFIAFASPVDPVWLRGQKEKRESDVAGPTSPVRPGAGKSLALERKLPTPYANCLEYFEQKSIKLVVRLNNELYDRTAFLERGMNHLELYFDDGTNPTDEIVRRFIDVSDEVIQSGGVVAVHCKAGLGRTGTLIGAYLIWKYGFTASEAIAFMRVVRPGCVVGPQQQFMYCKQLEWAKWAAVDEMRKVQTTVPAAIVAPVTPPAETDDETVRMDVIPATAVVIPTTPPPMPPVTPSKHVAAAAAKAKSIAPPGQPRKTPNAKRVAVDSSDDEEDDTLPALGIAPPPARKTRPVSRTGLARITASDQRPTRVTRSTAVNAAHSRKPGTALSSVSSKANGQAPPNKIPRLANGTTARGGTSKLPLVAAAPAPAAGARRTLRPPSPVASRLPTLVQAKRSHTNSVSSIGAATIKLAQAAAATNQWMKNGANAVVKPGNKSERPGLRSVRRRRSSFSAADVVA</sequence>
<accession>A0A4Y9YW60</accession>
<comment type="caution">
    <text evidence="28">The sequence shown here is derived from an EMBL/GenBank/DDBJ whole genome shotgun (WGS) entry which is preliminary data.</text>
</comment>
<evidence type="ECO:0000256" key="18">
    <source>
        <dbReference type="ARBA" id="ARBA00023242"/>
    </source>
</evidence>
<dbReference type="InterPro" id="IPR050364">
    <property type="entry name" value="Cytochrome_P450_fung"/>
</dbReference>
<dbReference type="Gene3D" id="2.60.120.330">
    <property type="entry name" value="B-lactam Antibiotic, Isopenicillin N Synthase, Chain"/>
    <property type="match status" value="1"/>
</dbReference>
<evidence type="ECO:0000256" key="1">
    <source>
        <dbReference type="ARBA" id="ARBA00001971"/>
    </source>
</evidence>
<evidence type="ECO:0000256" key="15">
    <source>
        <dbReference type="ARBA" id="ARBA00023002"/>
    </source>
</evidence>
<evidence type="ECO:0000256" key="12">
    <source>
        <dbReference type="ARBA" id="ARBA00022723"/>
    </source>
</evidence>
<evidence type="ECO:0000256" key="23">
    <source>
        <dbReference type="SAM" id="MobiDB-lite"/>
    </source>
</evidence>
<dbReference type="GO" id="GO:0005506">
    <property type="term" value="F:iron ion binding"/>
    <property type="evidence" value="ECO:0007669"/>
    <property type="project" value="InterPro"/>
</dbReference>
<proteinExistence type="inferred from homology"/>
<evidence type="ECO:0000256" key="16">
    <source>
        <dbReference type="ARBA" id="ARBA00023004"/>
    </source>
</evidence>
<evidence type="ECO:0000313" key="29">
    <source>
        <dbReference type="Proteomes" id="UP000298327"/>
    </source>
</evidence>
<evidence type="ECO:0000256" key="20">
    <source>
        <dbReference type="ARBA" id="ARBA00023306"/>
    </source>
</evidence>
<keyword evidence="16 22" id="KW-0408">Iron</keyword>
<dbReference type="Pfam" id="PF14671">
    <property type="entry name" value="DSPn"/>
    <property type="match status" value="1"/>
</dbReference>
<keyword evidence="12 22" id="KW-0479">Metal-binding</keyword>
<keyword evidence="11" id="KW-0132">Cell division</keyword>
<dbReference type="GO" id="GO:0110078">
    <property type="term" value="C:TTT Hsp90 cochaperone complex"/>
    <property type="evidence" value="ECO:0007669"/>
    <property type="project" value="InterPro"/>
</dbReference>
<dbReference type="Pfam" id="PF22785">
    <property type="entry name" value="Tc-R-P"/>
    <property type="match status" value="1"/>
</dbReference>
<evidence type="ECO:0000256" key="4">
    <source>
        <dbReference type="ARBA" id="ARBA00005179"/>
    </source>
</evidence>
<keyword evidence="8" id="KW-0963">Cytoplasm</keyword>
<name>A0A4Y9YW60_9AGAM</name>
<feature type="domain" description="Fe2OG dioxygenase" evidence="27">
    <location>
        <begin position="747"/>
        <end position="861"/>
    </location>
</feature>
<dbReference type="GO" id="GO:0033554">
    <property type="term" value="P:cellular response to stress"/>
    <property type="evidence" value="ECO:0007669"/>
    <property type="project" value="UniProtKB-ARBA"/>
</dbReference>
<keyword evidence="14" id="KW-0378">Hydrolase</keyword>
<dbReference type="GO" id="GO:0051301">
    <property type="term" value="P:cell division"/>
    <property type="evidence" value="ECO:0007669"/>
    <property type="project" value="UniProtKB-KW"/>
</dbReference>
<feature type="chain" id="PRO_5021196873" description="protein-tyrosine-phosphatase" evidence="24">
    <location>
        <begin position="20"/>
        <end position="2095"/>
    </location>
</feature>
<evidence type="ECO:0000256" key="14">
    <source>
        <dbReference type="ARBA" id="ARBA00022801"/>
    </source>
</evidence>
<feature type="domain" description="Tyrosine-protein phosphatase" evidence="25">
    <location>
        <begin position="1664"/>
        <end position="1818"/>
    </location>
</feature>
<dbReference type="PANTHER" id="PTHR46300">
    <property type="entry name" value="P450, PUTATIVE (EUROFUNG)-RELATED-RELATED"/>
    <property type="match status" value="1"/>
</dbReference>
<evidence type="ECO:0000256" key="17">
    <source>
        <dbReference type="ARBA" id="ARBA00023033"/>
    </source>
</evidence>
<feature type="region of interest" description="Disordered" evidence="23">
    <location>
        <begin position="2063"/>
        <end position="2095"/>
    </location>
</feature>
<comment type="similarity">
    <text evidence="6">Belongs to the cytochrome P450 family.</text>
</comment>
<dbReference type="OrthoDB" id="5632at2759"/>
<dbReference type="CDD" id="cd17657">
    <property type="entry name" value="CDC14_N"/>
    <property type="match status" value="1"/>
</dbReference>
<dbReference type="InterPro" id="IPR016130">
    <property type="entry name" value="Tyr_Pase_AS"/>
</dbReference>
<dbReference type="PROSITE" id="PS50056">
    <property type="entry name" value="TYR_PHOSPHATASE_2"/>
    <property type="match status" value="1"/>
</dbReference>
<dbReference type="GO" id="GO:0032954">
    <property type="term" value="P:regulation of cytokinetic process"/>
    <property type="evidence" value="ECO:0007669"/>
    <property type="project" value="UniProtKB-ARBA"/>
</dbReference>
<feature type="signal peptide" evidence="24">
    <location>
        <begin position="1"/>
        <end position="19"/>
    </location>
</feature>
<dbReference type="GO" id="GO:0005730">
    <property type="term" value="C:nucleolus"/>
    <property type="evidence" value="ECO:0007669"/>
    <property type="project" value="UniProtKB-ARBA"/>
</dbReference>
<keyword evidence="9" id="KW-0597">Phosphoprotein</keyword>
<feature type="domain" description="Tyrosine specific protein phosphatases" evidence="26">
    <location>
        <begin position="1739"/>
        <end position="1804"/>
    </location>
</feature>
<dbReference type="InterPro" id="IPR018870">
    <property type="entry name" value="Tti2"/>
</dbReference>
<dbReference type="GO" id="GO:0016705">
    <property type="term" value="F:oxidoreductase activity, acting on paired donors, with incorporation or reduction of molecular oxygen"/>
    <property type="evidence" value="ECO:0007669"/>
    <property type="project" value="InterPro"/>
</dbReference>
<dbReference type="SUPFAM" id="SSF52799">
    <property type="entry name" value="(Phosphotyrosine protein) phosphatases II"/>
    <property type="match status" value="2"/>
</dbReference>
<dbReference type="InterPro" id="IPR027443">
    <property type="entry name" value="IPNS-like_sf"/>
</dbReference>
<dbReference type="PROSITE" id="PS00383">
    <property type="entry name" value="TYR_PHOSPHATASE_1"/>
    <property type="match status" value="1"/>
</dbReference>
<evidence type="ECO:0000259" key="25">
    <source>
        <dbReference type="PROSITE" id="PS50054"/>
    </source>
</evidence>
<dbReference type="Pfam" id="PF00067">
    <property type="entry name" value="p450"/>
    <property type="match status" value="1"/>
</dbReference>
<dbReference type="InterPro" id="IPR036396">
    <property type="entry name" value="Cyt_P450_sf"/>
</dbReference>
<evidence type="ECO:0000256" key="24">
    <source>
        <dbReference type="SAM" id="SignalP"/>
    </source>
</evidence>
<dbReference type="InterPro" id="IPR001128">
    <property type="entry name" value="Cyt_P450"/>
</dbReference>
<dbReference type="SMART" id="SM00404">
    <property type="entry name" value="PTPc_motif"/>
    <property type="match status" value="1"/>
</dbReference>
<dbReference type="Proteomes" id="UP000298327">
    <property type="component" value="Unassembled WGS sequence"/>
</dbReference>
<keyword evidence="29" id="KW-1185">Reference proteome</keyword>
<keyword evidence="13" id="KW-0498">Mitosis</keyword>
<evidence type="ECO:0000259" key="27">
    <source>
        <dbReference type="PROSITE" id="PS51471"/>
    </source>
</evidence>
<dbReference type="InterPro" id="IPR005123">
    <property type="entry name" value="Oxoglu/Fe-dep_dioxygenase_dom"/>
</dbReference>
<evidence type="ECO:0000256" key="9">
    <source>
        <dbReference type="ARBA" id="ARBA00022553"/>
    </source>
</evidence>
<keyword evidence="20" id="KW-0131">Cell cycle</keyword>
<dbReference type="PROSITE" id="PS51471">
    <property type="entry name" value="FE2OG_OXY"/>
    <property type="match status" value="1"/>
</dbReference>
<comment type="subcellular location">
    <subcellularLocation>
        <location evidence="3">Cytoplasm</location>
    </subcellularLocation>
    <subcellularLocation>
        <location evidence="2">Nucleus</location>
    </subcellularLocation>
</comment>
<dbReference type="InterPro" id="IPR002401">
    <property type="entry name" value="Cyt_P450_E_grp-I"/>
</dbReference>
<dbReference type="InterPro" id="IPR044506">
    <property type="entry name" value="CDC14_C"/>
</dbReference>
<comment type="similarity">
    <text evidence="5">Belongs to the protein-tyrosine phosphatase family. Non-receptor class CDC14 subfamily.</text>
</comment>
<evidence type="ECO:0000256" key="13">
    <source>
        <dbReference type="ARBA" id="ARBA00022776"/>
    </source>
</evidence>
<feature type="region of interest" description="Disordered" evidence="23">
    <location>
        <begin position="1456"/>
        <end position="1482"/>
    </location>
</feature>
<feature type="region of interest" description="Disordered" evidence="23">
    <location>
        <begin position="639"/>
        <end position="658"/>
    </location>
</feature>
<evidence type="ECO:0000256" key="21">
    <source>
        <dbReference type="ARBA" id="ARBA00034736"/>
    </source>
</evidence>
<dbReference type="GO" id="GO:0004725">
    <property type="term" value="F:protein tyrosine phosphatase activity"/>
    <property type="evidence" value="ECO:0007669"/>
    <property type="project" value="UniProtKB-EC"/>
</dbReference>
<evidence type="ECO:0000313" key="28">
    <source>
        <dbReference type="EMBL" id="TFY65968.1"/>
    </source>
</evidence>
<feature type="binding site" description="axial binding residue" evidence="22">
    <location>
        <position position="436"/>
    </location>
    <ligand>
        <name>heme</name>
        <dbReference type="ChEBI" id="CHEBI:30413"/>
    </ligand>
    <ligandPart>
        <name>Fe</name>
        <dbReference type="ChEBI" id="CHEBI:18248"/>
    </ligandPart>
</feature>
<dbReference type="GO" id="GO:0007096">
    <property type="term" value="P:regulation of exit from mitosis"/>
    <property type="evidence" value="ECO:0007669"/>
    <property type="project" value="UniProtKB-ARBA"/>
</dbReference>
<dbReference type="PANTHER" id="PTHR46300:SF7">
    <property type="entry name" value="P450, PUTATIVE (EUROFUNG)-RELATED"/>
    <property type="match status" value="1"/>
</dbReference>
<dbReference type="GO" id="GO:0005737">
    <property type="term" value="C:cytoplasm"/>
    <property type="evidence" value="ECO:0007669"/>
    <property type="project" value="UniProtKB-SubCell"/>
</dbReference>
<dbReference type="GO" id="GO:0051321">
    <property type="term" value="P:meiotic cell cycle"/>
    <property type="evidence" value="ECO:0007669"/>
    <property type="project" value="UniProtKB-KW"/>
</dbReference>
<dbReference type="GO" id="GO:0000278">
    <property type="term" value="P:mitotic cell cycle"/>
    <property type="evidence" value="ECO:0007669"/>
    <property type="project" value="UniProtKB-ARBA"/>
</dbReference>
<dbReference type="InterPro" id="IPR026992">
    <property type="entry name" value="DIOX_N"/>
</dbReference>
<keyword evidence="15" id="KW-0560">Oxidoreductase</keyword>
<evidence type="ECO:0000256" key="8">
    <source>
        <dbReference type="ARBA" id="ARBA00022490"/>
    </source>
</evidence>
<evidence type="ECO:0000256" key="5">
    <source>
        <dbReference type="ARBA" id="ARBA00007315"/>
    </source>
</evidence>
<dbReference type="SMART" id="SM00195">
    <property type="entry name" value="DSPc"/>
    <property type="match status" value="1"/>
</dbReference>
<dbReference type="CDD" id="cd11065">
    <property type="entry name" value="CYP64-like"/>
    <property type="match status" value="1"/>
</dbReference>
<dbReference type="InterPro" id="IPR029260">
    <property type="entry name" value="DSPn"/>
</dbReference>
<keyword evidence="24" id="KW-0732">Signal</keyword>
<dbReference type="Pfam" id="PF10521">
    <property type="entry name" value="Tti2"/>
    <property type="match status" value="1"/>
</dbReference>
<dbReference type="SUPFAM" id="SSF48371">
    <property type="entry name" value="ARM repeat"/>
    <property type="match status" value="1"/>
</dbReference>
<keyword evidence="10 22" id="KW-0349">Heme</keyword>
<dbReference type="STRING" id="205917.A0A4Y9YW60"/>
<protein>
    <recommendedName>
        <fullName evidence="7">protein-tyrosine-phosphatase</fullName>
        <ecNumber evidence="7">3.1.3.48</ecNumber>
    </recommendedName>
</protein>
<dbReference type="PROSITE" id="PS50054">
    <property type="entry name" value="TYR_PHOSPHATASE_DUAL"/>
    <property type="match status" value="1"/>
</dbReference>
<dbReference type="InterPro" id="IPR044861">
    <property type="entry name" value="IPNS-like_FE2OG_OXY"/>
</dbReference>
<dbReference type="EC" id="3.1.3.48" evidence="7"/>
<dbReference type="InterPro" id="IPR016024">
    <property type="entry name" value="ARM-type_fold"/>
</dbReference>
<dbReference type="GO" id="GO:0005816">
    <property type="term" value="C:spindle pole body"/>
    <property type="evidence" value="ECO:0007669"/>
    <property type="project" value="UniProtKB-ARBA"/>
</dbReference>
<dbReference type="Pfam" id="PF14226">
    <property type="entry name" value="DIOX_N"/>
    <property type="match status" value="1"/>
</dbReference>
<dbReference type="Gene3D" id="3.90.190.10">
    <property type="entry name" value="Protein tyrosine phosphatase superfamily"/>
    <property type="match status" value="2"/>
</dbReference>
<dbReference type="PRINTS" id="PR00463">
    <property type="entry name" value="EP450I"/>
</dbReference>